<accession>A0ABS7SW17</accession>
<evidence type="ECO:0000313" key="2">
    <source>
        <dbReference type="Proteomes" id="UP000734271"/>
    </source>
</evidence>
<organism evidence="1 2">
    <name type="scientific">Anaerococcus murdochii</name>
    <dbReference type="NCBI Taxonomy" id="411577"/>
    <lineage>
        <taxon>Bacteria</taxon>
        <taxon>Bacillati</taxon>
        <taxon>Bacillota</taxon>
        <taxon>Tissierellia</taxon>
        <taxon>Tissierellales</taxon>
        <taxon>Peptoniphilaceae</taxon>
        <taxon>Anaerococcus</taxon>
    </lineage>
</organism>
<dbReference type="EMBL" id="JAIPME010000001">
    <property type="protein sequence ID" value="MBZ2385734.1"/>
    <property type="molecule type" value="Genomic_DNA"/>
</dbReference>
<comment type="caution">
    <text evidence="1">The sequence shown here is derived from an EMBL/GenBank/DDBJ whole genome shotgun (WGS) entry which is preliminary data.</text>
</comment>
<keyword evidence="2" id="KW-1185">Reference proteome</keyword>
<evidence type="ECO:0000313" key="1">
    <source>
        <dbReference type="EMBL" id="MBZ2385734.1"/>
    </source>
</evidence>
<dbReference type="Proteomes" id="UP000734271">
    <property type="component" value="Unassembled WGS sequence"/>
</dbReference>
<proteinExistence type="predicted"/>
<reference evidence="1 2" key="1">
    <citation type="submission" date="2021-08" db="EMBL/GenBank/DDBJ databases">
        <title>FDA dAtabase for Regulatory Grade micrObial Sequences (FDA-ARGOS): Supporting development and validation of Infectious Disease Dx tests.</title>
        <authorList>
            <person name="Sproer C."/>
            <person name="Gronow S."/>
            <person name="Severitt S."/>
            <person name="Schroder I."/>
            <person name="Tallon L."/>
            <person name="Sadzewicz L."/>
            <person name="Zhao X."/>
            <person name="Boylan J."/>
            <person name="Ott S."/>
            <person name="Bowen H."/>
            <person name="Vavikolanu K."/>
            <person name="Hazen T."/>
            <person name="Aluvathingal J."/>
            <person name="Nadendla S."/>
            <person name="Lowell S."/>
            <person name="Myers T."/>
            <person name="Yan Y."/>
            <person name="Sichtig H."/>
        </authorList>
    </citation>
    <scope>NUCLEOTIDE SEQUENCE [LARGE SCALE GENOMIC DNA]</scope>
    <source>
        <strain evidence="1 2">FDAARGOS_1460</strain>
    </source>
</reference>
<dbReference type="RefSeq" id="WP_223417466.1">
    <property type="nucleotide sequence ID" value="NZ_JAIPME010000001.1"/>
</dbReference>
<gene>
    <name evidence="1" type="ORF">K8P03_00120</name>
</gene>
<sequence length="89" mass="10125">MSLRTEDQVRDYSKLVLGFDETEENVVQGTGQITTFNQLSFKGYSDKPDGWCLPKNMNDVAIIRGLNIRNLLENTPTKTTAPTYIKKKQ</sequence>
<name>A0ABS7SW17_9FIRM</name>
<protein>
    <submittedName>
        <fullName evidence="1">Uncharacterized protein</fullName>
    </submittedName>
</protein>